<evidence type="ECO:0000259" key="1">
    <source>
        <dbReference type="Pfam" id="PF00534"/>
    </source>
</evidence>
<keyword evidence="3" id="KW-1185">Reference proteome</keyword>
<dbReference type="SUPFAM" id="SSF53756">
    <property type="entry name" value="UDP-Glycosyltransferase/glycogen phosphorylase"/>
    <property type="match status" value="1"/>
</dbReference>
<dbReference type="PANTHER" id="PTHR45947:SF3">
    <property type="entry name" value="SULFOQUINOVOSYL TRANSFERASE SQD2"/>
    <property type="match status" value="1"/>
</dbReference>
<dbReference type="RefSeq" id="WP_343798907.1">
    <property type="nucleotide sequence ID" value="NZ_BAAAGF010000004.1"/>
</dbReference>
<reference evidence="2 3" key="1">
    <citation type="journal article" date="2019" name="Int. J. Syst. Evol. Microbiol.">
        <title>The Global Catalogue of Microorganisms (GCM) 10K type strain sequencing project: providing services to taxonomists for standard genome sequencing and annotation.</title>
        <authorList>
            <consortium name="The Broad Institute Genomics Platform"/>
            <consortium name="The Broad Institute Genome Sequencing Center for Infectious Disease"/>
            <person name="Wu L."/>
            <person name="Ma J."/>
        </authorList>
    </citation>
    <scope>NUCLEOTIDE SEQUENCE [LARGE SCALE GENOMIC DNA]</scope>
    <source>
        <strain evidence="2 3">JCM 15976</strain>
    </source>
</reference>
<accession>A0ABN1JWJ4</accession>
<gene>
    <name evidence="2" type="ORF">GCM10009431_25870</name>
</gene>
<dbReference type="InterPro" id="IPR001296">
    <property type="entry name" value="Glyco_trans_1"/>
</dbReference>
<protein>
    <recommendedName>
        <fullName evidence="1">Glycosyl transferase family 1 domain-containing protein</fullName>
    </recommendedName>
</protein>
<evidence type="ECO:0000313" key="2">
    <source>
        <dbReference type="EMBL" id="GAA0747926.1"/>
    </source>
</evidence>
<organism evidence="2 3">
    <name type="scientific">Gaetbulibacter jejuensis</name>
    <dbReference type="NCBI Taxonomy" id="584607"/>
    <lineage>
        <taxon>Bacteria</taxon>
        <taxon>Pseudomonadati</taxon>
        <taxon>Bacteroidota</taxon>
        <taxon>Flavobacteriia</taxon>
        <taxon>Flavobacteriales</taxon>
        <taxon>Flavobacteriaceae</taxon>
        <taxon>Gaetbulibacter</taxon>
    </lineage>
</organism>
<dbReference type="Proteomes" id="UP001500736">
    <property type="component" value="Unassembled WGS sequence"/>
</dbReference>
<proteinExistence type="predicted"/>
<evidence type="ECO:0000313" key="3">
    <source>
        <dbReference type="Proteomes" id="UP001500736"/>
    </source>
</evidence>
<comment type="caution">
    <text evidence="2">The sequence shown here is derived from an EMBL/GenBank/DDBJ whole genome shotgun (WGS) entry which is preliminary data.</text>
</comment>
<dbReference type="CDD" id="cd03801">
    <property type="entry name" value="GT4_PimA-like"/>
    <property type="match status" value="1"/>
</dbReference>
<name>A0ABN1JWJ4_9FLAO</name>
<dbReference type="PANTHER" id="PTHR45947">
    <property type="entry name" value="SULFOQUINOVOSYL TRANSFERASE SQD2"/>
    <property type="match status" value="1"/>
</dbReference>
<dbReference type="Gene3D" id="3.40.50.2000">
    <property type="entry name" value="Glycogen Phosphorylase B"/>
    <property type="match status" value="1"/>
</dbReference>
<dbReference type="InterPro" id="IPR050194">
    <property type="entry name" value="Glycosyltransferase_grp1"/>
</dbReference>
<feature type="domain" description="Glycosyl transferase family 1" evidence="1">
    <location>
        <begin position="201"/>
        <end position="351"/>
    </location>
</feature>
<dbReference type="Pfam" id="PF00534">
    <property type="entry name" value="Glycos_transf_1"/>
    <property type="match status" value="1"/>
</dbReference>
<dbReference type="EMBL" id="BAAAGF010000004">
    <property type="protein sequence ID" value="GAA0747926.1"/>
    <property type="molecule type" value="Genomic_DNA"/>
</dbReference>
<sequence>MTLVIISHTEHYKTDDGTLVGWGPTISEINHLVVHFDKIIHVAMLHDGKAPPSALPYTSERITFVSIPALGGRGIGSKLKSMVYAPKVIRSVAKVLREATVFQLRTPTGIGVYLIPYLTFFNKTKGWYKYAGNWNQTHPPLGYRLQRWMLKHQSRSVTINGRWEGQPKHCLTFENPCLTEAEVALGATYSTSREWPTVWNFCYVGRLESEKGVGRILEAFKALSVDEKAKIGTLHLVGDGPERSQFEAISKEVGVTVVFHGFLPRTEVFAIYKQCHGFIMPTTASEGFPKVIAEAMNFGCIPLVSNISAIGHYIHAKNGFLISPINTNTIVKTILALVEIDESEYDSLIKNSSSIVEMFTFEYYNKRILKVIKS</sequence>